<gene>
    <name evidence="11" type="primary">apbE_40</name>
    <name evidence="11" type="ORF">SDC9_121174</name>
</gene>
<dbReference type="SUPFAM" id="SSF143631">
    <property type="entry name" value="ApbE-like"/>
    <property type="match status" value="1"/>
</dbReference>
<dbReference type="Gene3D" id="3.10.520.10">
    <property type="entry name" value="ApbE-like domains"/>
    <property type="match status" value="1"/>
</dbReference>
<name>A0A645CB83_9ZZZZ</name>
<evidence type="ECO:0000256" key="4">
    <source>
        <dbReference type="ARBA" id="ARBA00022630"/>
    </source>
</evidence>
<sequence>MGTTWSLQLANPEFRALDAVRVLVESVLQDVIAQMSNWQGDSVISRFNAAPEDSWHALPPAFSRVLAAAMQWAERSAGALDPTMGALVSLWGFGPRAEPLTPHSGQRPSEARIDAARAQCGFQRLDWTPGQARIRQPGGLQLDLCGIAKGFAVDAVVARLRH</sequence>
<comment type="catalytic activity">
    <reaction evidence="10">
        <text>L-threonyl-[protein] + FAD = FMN-L-threonyl-[protein] + AMP + H(+)</text>
        <dbReference type="Rhea" id="RHEA:36847"/>
        <dbReference type="Rhea" id="RHEA-COMP:11060"/>
        <dbReference type="Rhea" id="RHEA-COMP:11061"/>
        <dbReference type="ChEBI" id="CHEBI:15378"/>
        <dbReference type="ChEBI" id="CHEBI:30013"/>
        <dbReference type="ChEBI" id="CHEBI:57692"/>
        <dbReference type="ChEBI" id="CHEBI:74257"/>
        <dbReference type="ChEBI" id="CHEBI:456215"/>
        <dbReference type="EC" id="2.7.1.180"/>
    </reaction>
</comment>
<dbReference type="PANTHER" id="PTHR30040">
    <property type="entry name" value="THIAMINE BIOSYNTHESIS LIPOPROTEIN APBE"/>
    <property type="match status" value="1"/>
</dbReference>
<evidence type="ECO:0000256" key="5">
    <source>
        <dbReference type="ARBA" id="ARBA00022679"/>
    </source>
</evidence>
<comment type="caution">
    <text evidence="11">The sequence shown here is derived from an EMBL/GenBank/DDBJ whole genome shotgun (WGS) entry which is preliminary data.</text>
</comment>
<dbReference type="Pfam" id="PF02424">
    <property type="entry name" value="ApbE"/>
    <property type="match status" value="1"/>
</dbReference>
<keyword evidence="8" id="KW-0460">Magnesium</keyword>
<organism evidence="11">
    <name type="scientific">bioreactor metagenome</name>
    <dbReference type="NCBI Taxonomy" id="1076179"/>
    <lineage>
        <taxon>unclassified sequences</taxon>
        <taxon>metagenomes</taxon>
        <taxon>ecological metagenomes</taxon>
    </lineage>
</organism>
<keyword evidence="5 11" id="KW-0808">Transferase</keyword>
<dbReference type="InterPro" id="IPR024932">
    <property type="entry name" value="ApbE"/>
</dbReference>
<dbReference type="EC" id="2.7.1.180" evidence="2"/>
<dbReference type="AlphaFoldDB" id="A0A645CB83"/>
<evidence type="ECO:0000256" key="10">
    <source>
        <dbReference type="ARBA" id="ARBA00048540"/>
    </source>
</evidence>
<keyword evidence="7" id="KW-0274">FAD</keyword>
<evidence type="ECO:0000256" key="1">
    <source>
        <dbReference type="ARBA" id="ARBA00001946"/>
    </source>
</evidence>
<protein>
    <recommendedName>
        <fullName evidence="3">FAD:protein FMN transferase</fullName>
        <ecNumber evidence="2">2.7.1.180</ecNumber>
    </recommendedName>
    <alternativeName>
        <fullName evidence="9">Flavin transferase</fullName>
    </alternativeName>
</protein>
<evidence type="ECO:0000256" key="9">
    <source>
        <dbReference type="ARBA" id="ARBA00031306"/>
    </source>
</evidence>
<evidence type="ECO:0000313" key="11">
    <source>
        <dbReference type="EMBL" id="MPM74189.1"/>
    </source>
</evidence>
<evidence type="ECO:0000256" key="7">
    <source>
        <dbReference type="ARBA" id="ARBA00022827"/>
    </source>
</evidence>
<dbReference type="GO" id="GO:0046872">
    <property type="term" value="F:metal ion binding"/>
    <property type="evidence" value="ECO:0007669"/>
    <property type="project" value="UniProtKB-KW"/>
</dbReference>
<evidence type="ECO:0000256" key="2">
    <source>
        <dbReference type="ARBA" id="ARBA00011955"/>
    </source>
</evidence>
<dbReference type="InterPro" id="IPR003374">
    <property type="entry name" value="ApbE-like_sf"/>
</dbReference>
<evidence type="ECO:0000256" key="6">
    <source>
        <dbReference type="ARBA" id="ARBA00022723"/>
    </source>
</evidence>
<reference evidence="11" key="1">
    <citation type="submission" date="2019-08" db="EMBL/GenBank/DDBJ databases">
        <authorList>
            <person name="Kucharzyk K."/>
            <person name="Murdoch R.W."/>
            <person name="Higgins S."/>
            <person name="Loffler F."/>
        </authorList>
    </citation>
    <scope>NUCLEOTIDE SEQUENCE</scope>
</reference>
<dbReference type="EMBL" id="VSSQ01025804">
    <property type="protein sequence ID" value="MPM74189.1"/>
    <property type="molecule type" value="Genomic_DNA"/>
</dbReference>
<evidence type="ECO:0000256" key="3">
    <source>
        <dbReference type="ARBA" id="ARBA00016337"/>
    </source>
</evidence>
<keyword evidence="4" id="KW-0285">Flavoprotein</keyword>
<proteinExistence type="predicted"/>
<keyword evidence="6" id="KW-0479">Metal-binding</keyword>
<accession>A0A645CB83</accession>
<evidence type="ECO:0000256" key="8">
    <source>
        <dbReference type="ARBA" id="ARBA00022842"/>
    </source>
</evidence>
<comment type="cofactor">
    <cofactor evidence="1">
        <name>Mg(2+)</name>
        <dbReference type="ChEBI" id="CHEBI:18420"/>
    </cofactor>
</comment>
<dbReference type="PANTHER" id="PTHR30040:SF2">
    <property type="entry name" value="FAD:PROTEIN FMN TRANSFERASE"/>
    <property type="match status" value="1"/>
</dbReference>
<dbReference type="GO" id="GO:0016740">
    <property type="term" value="F:transferase activity"/>
    <property type="evidence" value="ECO:0007669"/>
    <property type="project" value="UniProtKB-KW"/>
</dbReference>